<dbReference type="EMBL" id="CP011913">
    <property type="protein sequence ID" value="AKN76141.1"/>
    <property type="molecule type" value="Genomic_DNA"/>
</dbReference>
<keyword evidence="2" id="KW-1185">Reference proteome</keyword>
<evidence type="ECO:0000313" key="1">
    <source>
        <dbReference type="EMBL" id="AKN76141.1"/>
    </source>
</evidence>
<evidence type="ECO:0000313" key="2">
    <source>
        <dbReference type="Proteomes" id="UP000036185"/>
    </source>
</evidence>
<proteinExistence type="predicted"/>
<dbReference type="RefSeq" id="WP_023634987.1">
    <property type="nucleotide sequence ID" value="NZ_CP011913.1"/>
</dbReference>
<gene>
    <name evidence="1" type="ORF">CulFRC58_0287</name>
</gene>
<sequence>MRFDVWTIRVVPRPMSVTSIGVGVIVYDPLTARFKTHFCNVKSVFNVHDNVGAIERSLKVLMQEVEDHVVAQPSLEISESFHLPNRLSLLNQHWNNLIRVDRARVIDADNLDHATELAFEVFIGVEPVRETRTTVSQIRKRIRTAYTNDPVLSEITKIDPRVETSAYSFGLNVAVLNNEEVYELNQAFNITDQQSFERAEAWELKVARLREKGGHLLFNEEAVSINENVDVVAVLRNSPQNKNKEQFRVLTQRWENLGIKLLREADIESHADFLHRRIA</sequence>
<accession>A0ABM5TZB2</accession>
<organism evidence="1 2">
    <name type="scientific">Corynebacterium ulcerans FRC58</name>
    <dbReference type="NCBI Taxonomy" id="1408268"/>
    <lineage>
        <taxon>Bacteria</taxon>
        <taxon>Bacillati</taxon>
        <taxon>Actinomycetota</taxon>
        <taxon>Actinomycetes</taxon>
        <taxon>Mycobacteriales</taxon>
        <taxon>Corynebacteriaceae</taxon>
        <taxon>Corynebacterium</taxon>
    </lineage>
</organism>
<dbReference type="Proteomes" id="UP000036185">
    <property type="component" value="Chromosome"/>
</dbReference>
<reference evidence="1 2" key="1">
    <citation type="journal article" date="2014" name="Int. J. Syst. Evol. Microbiol.">
        <title>Draft Genome Sequence of Corynebacterium ulcerans FRC58, Isolated from the Bronchitic Aspiration of a Patient in France.</title>
        <authorList>
            <person name="Silva Ado S."/>
            <person name="Barauna R.A."/>
            <person name="de Sa P.C."/>
            <person name="das Gracas D.A."/>
            <person name="Carneiro A.R."/>
            <person name="Thouvenin M."/>
            <person name="Azevedo V."/>
            <person name="Badell E."/>
            <person name="Guiso N."/>
            <person name="da Silva A.L."/>
            <person name="Ramos R.T."/>
        </authorList>
    </citation>
    <scope>NUCLEOTIDE SEQUENCE [LARGE SCALE GENOMIC DNA]</scope>
    <source>
        <strain evidence="1 2">FRC58</strain>
    </source>
</reference>
<protein>
    <recommendedName>
        <fullName evidence="3">DUF3037 domain-containing protein</fullName>
    </recommendedName>
</protein>
<name>A0ABM5TZB2_CORUL</name>
<evidence type="ECO:0008006" key="3">
    <source>
        <dbReference type="Google" id="ProtNLM"/>
    </source>
</evidence>